<accession>Q47FG6</accession>
<dbReference type="AlphaFoldDB" id="Q47FG6"/>
<evidence type="ECO:0000313" key="1">
    <source>
        <dbReference type="EMBL" id="AAZ46415.1"/>
    </source>
</evidence>
<gene>
    <name evidence="1" type="ordered locus">Daro_1668</name>
</gene>
<dbReference type="EMBL" id="CP000089">
    <property type="protein sequence ID" value="AAZ46415.1"/>
    <property type="molecule type" value="Genomic_DNA"/>
</dbReference>
<protein>
    <recommendedName>
        <fullName evidence="2">STAS/SEC14 domain-containing protein</fullName>
    </recommendedName>
</protein>
<reference evidence="1" key="1">
    <citation type="submission" date="2005-08" db="EMBL/GenBank/DDBJ databases">
        <title>Complete sequence of Dechloromonas aromatica RCB.</title>
        <authorList>
            <person name="Salinero K.K."/>
            <person name="Copeland A."/>
            <person name="Lucas S."/>
            <person name="Lapidus A."/>
            <person name="Barry K."/>
            <person name="Detter J.C."/>
            <person name="Glavina T."/>
            <person name="Hammon N."/>
            <person name="Israni S."/>
            <person name="Pitluck S."/>
            <person name="Di Bartolo G."/>
            <person name="Trong S."/>
            <person name="Schmutz J."/>
            <person name="Larimer F."/>
            <person name="Land M."/>
            <person name="Ivanova N."/>
            <person name="Richardson P."/>
        </authorList>
    </citation>
    <scope>NUCLEOTIDE SEQUENCE</scope>
    <source>
        <strain evidence="1">RCB</strain>
    </source>
</reference>
<name>Q47FG6_DECAR</name>
<sequence length="123" mass="13440">MGYEIKWVPPDGVIKRHFGQVTGSELIAAVAKTEGDARFDTLRYVINDFLDCTGLTASSTDVEEIAAIDKSAASINPYIRIAIVATLPEVVAIANAYMNDPFNIYTTRLFSAMDEAKSWLSCS</sequence>
<dbReference type="OrthoDB" id="9180784at2"/>
<evidence type="ECO:0008006" key="2">
    <source>
        <dbReference type="Google" id="ProtNLM"/>
    </source>
</evidence>
<dbReference type="KEGG" id="dar:Daro_1668"/>
<proteinExistence type="predicted"/>
<dbReference type="HOGENOM" id="CLU_2011485_0_0_4"/>
<organism evidence="1">
    <name type="scientific">Dechloromonas aromatica (strain RCB)</name>
    <dbReference type="NCBI Taxonomy" id="159087"/>
    <lineage>
        <taxon>Bacteria</taxon>
        <taxon>Pseudomonadati</taxon>
        <taxon>Pseudomonadota</taxon>
        <taxon>Betaproteobacteria</taxon>
        <taxon>Rhodocyclales</taxon>
        <taxon>Azonexaceae</taxon>
        <taxon>Dechloromonas</taxon>
    </lineage>
</organism>